<name>A0A8H6CE80_9LECA</name>
<feature type="transmembrane region" description="Helical" evidence="7">
    <location>
        <begin position="282"/>
        <end position="301"/>
    </location>
</feature>
<keyword evidence="3 7" id="KW-0812">Transmembrane</keyword>
<dbReference type="EMBL" id="JACCJB010000013">
    <property type="protein sequence ID" value="KAF6221656.1"/>
    <property type="molecule type" value="Genomic_DNA"/>
</dbReference>
<evidence type="ECO:0000256" key="4">
    <source>
        <dbReference type="ARBA" id="ARBA00022989"/>
    </source>
</evidence>
<dbReference type="Gene3D" id="1.20.1250.20">
    <property type="entry name" value="MFS general substrate transporter like domains"/>
    <property type="match status" value="2"/>
</dbReference>
<evidence type="ECO:0000256" key="5">
    <source>
        <dbReference type="ARBA" id="ARBA00023136"/>
    </source>
</evidence>
<organism evidence="8 9">
    <name type="scientific">Letharia lupina</name>
    <dbReference type="NCBI Taxonomy" id="560253"/>
    <lineage>
        <taxon>Eukaryota</taxon>
        <taxon>Fungi</taxon>
        <taxon>Dikarya</taxon>
        <taxon>Ascomycota</taxon>
        <taxon>Pezizomycotina</taxon>
        <taxon>Lecanoromycetes</taxon>
        <taxon>OSLEUM clade</taxon>
        <taxon>Lecanoromycetidae</taxon>
        <taxon>Lecanorales</taxon>
        <taxon>Lecanorineae</taxon>
        <taxon>Parmeliaceae</taxon>
        <taxon>Letharia</taxon>
    </lineage>
</organism>
<proteinExistence type="predicted"/>
<evidence type="ECO:0000256" key="2">
    <source>
        <dbReference type="ARBA" id="ARBA00022448"/>
    </source>
</evidence>
<evidence type="ECO:0000313" key="8">
    <source>
        <dbReference type="EMBL" id="KAF6221656.1"/>
    </source>
</evidence>
<dbReference type="RefSeq" id="XP_037151091.1">
    <property type="nucleotide sequence ID" value="XM_037292552.1"/>
</dbReference>
<accession>A0A8H6CE80</accession>
<dbReference type="GO" id="GO:0016020">
    <property type="term" value="C:membrane"/>
    <property type="evidence" value="ECO:0007669"/>
    <property type="project" value="UniProtKB-SubCell"/>
</dbReference>
<keyword evidence="5 7" id="KW-0472">Membrane</keyword>
<comment type="caution">
    <text evidence="8">The sequence shown here is derived from an EMBL/GenBank/DDBJ whole genome shotgun (WGS) entry which is preliminary data.</text>
</comment>
<dbReference type="GeneID" id="59330038"/>
<sequence>MSSSSDKDLAVVSGEERSQGSFTPPEQETPRKANSWWRFSGRDRIFVPSRLQGSKSTFKDFQGDRTIDDDHNADGNVFSDPRAVDIYKPIEKYGGRHRLDLHATWSDEEEKKLVRRLDWKICLRACIMFFALQLDRGNINQALSDNMLGDLGLTTDDYNNGMTIFYCSFLFAELPSQLVSNKIGPDNWIPCSYRVASQARKAIFQVAPPSSRRQTMESLQDSLLRGFIPDVLLYLSYFYKNSELPVRLAYFWTSLITTNIIASFLAYGILHLREQNGLAGWRWLFAIEGGVTALIGSTSHLPRLRRRGLVSKVCCARQAISFSLPWESLSDYDMGWGGIRILALSSLVDWLPEMWR</sequence>
<dbReference type="FunFam" id="1.20.1250.20:FF:000106">
    <property type="entry name" value="MFS transporter, putative"/>
    <property type="match status" value="1"/>
</dbReference>
<dbReference type="Proteomes" id="UP000593566">
    <property type="component" value="Unassembled WGS sequence"/>
</dbReference>
<evidence type="ECO:0000256" key="7">
    <source>
        <dbReference type="SAM" id="Phobius"/>
    </source>
</evidence>
<dbReference type="PANTHER" id="PTHR43791">
    <property type="entry name" value="PERMEASE-RELATED"/>
    <property type="match status" value="1"/>
</dbReference>
<comment type="subcellular location">
    <subcellularLocation>
        <location evidence="1">Membrane</location>
        <topology evidence="1">Multi-pass membrane protein</topology>
    </subcellularLocation>
</comment>
<keyword evidence="2" id="KW-0813">Transport</keyword>
<evidence type="ECO:0000256" key="6">
    <source>
        <dbReference type="SAM" id="MobiDB-lite"/>
    </source>
</evidence>
<keyword evidence="4 7" id="KW-1133">Transmembrane helix</keyword>
<gene>
    <name evidence="8" type="ORF">HO133_001624</name>
</gene>
<evidence type="ECO:0000256" key="3">
    <source>
        <dbReference type="ARBA" id="ARBA00022692"/>
    </source>
</evidence>
<feature type="transmembrane region" description="Helical" evidence="7">
    <location>
        <begin position="251"/>
        <end position="270"/>
    </location>
</feature>
<dbReference type="PANTHER" id="PTHR43791:SF65">
    <property type="entry name" value="MAJOR FACILITATOR SUPERFAMILY (MFS) PROFILE DOMAIN-CONTAINING PROTEIN-RELATED"/>
    <property type="match status" value="1"/>
</dbReference>
<dbReference type="GO" id="GO:0022857">
    <property type="term" value="F:transmembrane transporter activity"/>
    <property type="evidence" value="ECO:0007669"/>
    <property type="project" value="TreeGrafter"/>
</dbReference>
<dbReference type="SUPFAM" id="SSF103473">
    <property type="entry name" value="MFS general substrate transporter"/>
    <property type="match status" value="1"/>
</dbReference>
<protein>
    <submittedName>
        <fullName evidence="8">Uncharacterized protein</fullName>
    </submittedName>
</protein>
<keyword evidence="9" id="KW-1185">Reference proteome</keyword>
<feature type="region of interest" description="Disordered" evidence="6">
    <location>
        <begin position="1"/>
        <end position="36"/>
    </location>
</feature>
<dbReference type="AlphaFoldDB" id="A0A8H6CE80"/>
<evidence type="ECO:0000256" key="1">
    <source>
        <dbReference type="ARBA" id="ARBA00004141"/>
    </source>
</evidence>
<feature type="compositionally biased region" description="Basic and acidic residues" evidence="6">
    <location>
        <begin position="1"/>
        <end position="18"/>
    </location>
</feature>
<evidence type="ECO:0000313" key="9">
    <source>
        <dbReference type="Proteomes" id="UP000593566"/>
    </source>
</evidence>
<dbReference type="InterPro" id="IPR036259">
    <property type="entry name" value="MFS_trans_sf"/>
</dbReference>
<reference evidence="8 9" key="1">
    <citation type="journal article" date="2020" name="Genomics">
        <title>Complete, high-quality genomes from long-read metagenomic sequencing of two wolf lichen thalli reveals enigmatic genome architecture.</title>
        <authorList>
            <person name="McKenzie S.K."/>
            <person name="Walston R.F."/>
            <person name="Allen J.L."/>
        </authorList>
    </citation>
    <scope>NUCLEOTIDE SEQUENCE [LARGE SCALE GENOMIC DNA]</scope>
    <source>
        <strain evidence="8">WasteWater1</strain>
    </source>
</reference>